<dbReference type="PROSITE" id="PS51257">
    <property type="entry name" value="PROKAR_LIPOPROTEIN"/>
    <property type="match status" value="1"/>
</dbReference>
<accession>A0ABW2EPN9</accession>
<keyword evidence="4 6" id="KW-0732">Signal</keyword>
<evidence type="ECO:0000259" key="7">
    <source>
        <dbReference type="PROSITE" id="PS50983"/>
    </source>
</evidence>
<dbReference type="CDD" id="cd01140">
    <property type="entry name" value="FatB"/>
    <property type="match status" value="1"/>
</dbReference>
<keyword evidence="3" id="KW-0813">Transport</keyword>
<dbReference type="RefSeq" id="WP_204709222.1">
    <property type="nucleotide sequence ID" value="NZ_JBHSZV010000034.1"/>
</dbReference>
<name>A0ABW2EPN9_9BACI</name>
<dbReference type="SUPFAM" id="SSF53807">
    <property type="entry name" value="Helical backbone' metal receptor"/>
    <property type="match status" value="1"/>
</dbReference>
<dbReference type="PROSITE" id="PS50983">
    <property type="entry name" value="FE_B12_PBP"/>
    <property type="match status" value="1"/>
</dbReference>
<dbReference type="PANTHER" id="PTHR30532:SF28">
    <property type="entry name" value="PETROBACTIN-BINDING PROTEIN YCLQ"/>
    <property type="match status" value="1"/>
</dbReference>
<keyword evidence="9" id="KW-1185">Reference proteome</keyword>
<dbReference type="InterPro" id="IPR033870">
    <property type="entry name" value="FatB"/>
</dbReference>
<evidence type="ECO:0000256" key="4">
    <source>
        <dbReference type="ARBA" id="ARBA00022729"/>
    </source>
</evidence>
<dbReference type="InterPro" id="IPR051313">
    <property type="entry name" value="Bact_iron-sidero_bind"/>
</dbReference>
<evidence type="ECO:0000313" key="8">
    <source>
        <dbReference type="EMBL" id="MFC7062896.1"/>
    </source>
</evidence>
<dbReference type="EMBL" id="JBHSZV010000034">
    <property type="protein sequence ID" value="MFC7062896.1"/>
    <property type="molecule type" value="Genomic_DNA"/>
</dbReference>
<comment type="similarity">
    <text evidence="2">Belongs to the bacterial solute-binding protein 8 family.</text>
</comment>
<dbReference type="InterPro" id="IPR002491">
    <property type="entry name" value="ABC_transptr_periplasmic_BD"/>
</dbReference>
<sequence>MKKWFILISVLFLSLVLVACGESEAGADSSSEKETVTVDHELGKTEVPKNPENVVVFDFGIVDSLDELEINVQGVAKDSLPDYLSKYESDDYENIGGLKEPDFEAISQMDPDLIIISNRQSEVYDELGEIAPTVHLGVDTKRYMESFKENMATLGEIFEKEDEVKEKLAEIESNVESVNEKASDMEKKGLIILANDGKVSAYGEASRFGLIHDVLGVKAVDEAIEASTHGQSISFEYISEKNPDYLYVVDRGAVVGGQSSAKQVVENEIVMKTNAYEQDQIVYLDPQYWYLSGGGLQSVAAMVNEIDESL</sequence>
<reference evidence="9" key="1">
    <citation type="journal article" date="2019" name="Int. J. Syst. Evol. Microbiol.">
        <title>The Global Catalogue of Microorganisms (GCM) 10K type strain sequencing project: providing services to taxonomists for standard genome sequencing and annotation.</title>
        <authorList>
            <consortium name="The Broad Institute Genomics Platform"/>
            <consortium name="The Broad Institute Genome Sequencing Center for Infectious Disease"/>
            <person name="Wu L."/>
            <person name="Ma J."/>
        </authorList>
    </citation>
    <scope>NUCLEOTIDE SEQUENCE [LARGE SCALE GENOMIC DNA]</scope>
    <source>
        <strain evidence="9">CGMCC 4.1621</strain>
    </source>
</reference>
<evidence type="ECO:0000256" key="1">
    <source>
        <dbReference type="ARBA" id="ARBA00004193"/>
    </source>
</evidence>
<dbReference type="Proteomes" id="UP001596410">
    <property type="component" value="Unassembled WGS sequence"/>
</dbReference>
<dbReference type="PANTHER" id="PTHR30532">
    <property type="entry name" value="IRON III DICITRATE-BINDING PERIPLASMIC PROTEIN"/>
    <property type="match status" value="1"/>
</dbReference>
<feature type="coiled-coil region" evidence="5">
    <location>
        <begin position="161"/>
        <end position="188"/>
    </location>
</feature>
<evidence type="ECO:0000256" key="3">
    <source>
        <dbReference type="ARBA" id="ARBA00022448"/>
    </source>
</evidence>
<feature type="signal peptide" evidence="6">
    <location>
        <begin position="1"/>
        <end position="19"/>
    </location>
</feature>
<evidence type="ECO:0000256" key="5">
    <source>
        <dbReference type="SAM" id="Coils"/>
    </source>
</evidence>
<dbReference type="Gene3D" id="3.40.50.1980">
    <property type="entry name" value="Nitrogenase molybdenum iron protein domain"/>
    <property type="match status" value="2"/>
</dbReference>
<comment type="caution">
    <text evidence="8">The sequence shown here is derived from an EMBL/GenBank/DDBJ whole genome shotgun (WGS) entry which is preliminary data.</text>
</comment>
<protein>
    <submittedName>
        <fullName evidence="8">Siderophore ABC transporter substrate-binding protein</fullName>
    </submittedName>
</protein>
<gene>
    <name evidence="8" type="ORF">ACFQIC_13715</name>
</gene>
<keyword evidence="5" id="KW-0175">Coiled coil</keyword>
<dbReference type="Pfam" id="PF01497">
    <property type="entry name" value="Peripla_BP_2"/>
    <property type="match status" value="1"/>
</dbReference>
<comment type="subcellular location">
    <subcellularLocation>
        <location evidence="1">Cell membrane</location>
        <topology evidence="1">Lipid-anchor</topology>
    </subcellularLocation>
</comment>
<evidence type="ECO:0000256" key="2">
    <source>
        <dbReference type="ARBA" id="ARBA00008814"/>
    </source>
</evidence>
<feature type="chain" id="PRO_5046872275" evidence="6">
    <location>
        <begin position="20"/>
        <end position="310"/>
    </location>
</feature>
<feature type="domain" description="Fe/B12 periplasmic-binding" evidence="7">
    <location>
        <begin position="53"/>
        <end position="310"/>
    </location>
</feature>
<evidence type="ECO:0000256" key="6">
    <source>
        <dbReference type="SAM" id="SignalP"/>
    </source>
</evidence>
<proteinExistence type="inferred from homology"/>
<organism evidence="8 9">
    <name type="scientific">Halobacillus seohaensis</name>
    <dbReference type="NCBI Taxonomy" id="447421"/>
    <lineage>
        <taxon>Bacteria</taxon>
        <taxon>Bacillati</taxon>
        <taxon>Bacillota</taxon>
        <taxon>Bacilli</taxon>
        <taxon>Bacillales</taxon>
        <taxon>Bacillaceae</taxon>
        <taxon>Halobacillus</taxon>
    </lineage>
</organism>
<evidence type="ECO:0000313" key="9">
    <source>
        <dbReference type="Proteomes" id="UP001596410"/>
    </source>
</evidence>